<organism evidence="8 9">
    <name type="scientific">Cutibacterium avidum</name>
    <dbReference type="NCBI Taxonomy" id="33010"/>
    <lineage>
        <taxon>Bacteria</taxon>
        <taxon>Bacillati</taxon>
        <taxon>Actinomycetota</taxon>
        <taxon>Actinomycetes</taxon>
        <taxon>Propionibacteriales</taxon>
        <taxon>Propionibacteriaceae</taxon>
        <taxon>Cutibacterium</taxon>
    </lineage>
</organism>
<gene>
    <name evidence="8" type="ORF">CHT91_08660</name>
</gene>
<feature type="transmembrane region" description="Helical" evidence="7">
    <location>
        <begin position="118"/>
        <end position="140"/>
    </location>
</feature>
<evidence type="ECO:0000256" key="1">
    <source>
        <dbReference type="ARBA" id="ARBA00004651"/>
    </source>
</evidence>
<name>A0A3E2DE44_9ACTN</name>
<feature type="transmembrane region" description="Helical" evidence="7">
    <location>
        <begin position="152"/>
        <end position="174"/>
    </location>
</feature>
<keyword evidence="4 7" id="KW-1133">Transmembrane helix</keyword>
<evidence type="ECO:0000313" key="9">
    <source>
        <dbReference type="Proteomes" id="UP000259211"/>
    </source>
</evidence>
<dbReference type="InterPro" id="IPR050833">
    <property type="entry name" value="Poly_Biosynth_Transport"/>
</dbReference>
<dbReference type="PANTHER" id="PTHR30250:SF28">
    <property type="entry name" value="POLYSACCHARIDE BIOSYNTHESIS PROTEIN"/>
    <property type="match status" value="1"/>
</dbReference>
<feature type="region of interest" description="Disordered" evidence="6">
    <location>
        <begin position="1"/>
        <end position="26"/>
    </location>
</feature>
<evidence type="ECO:0000256" key="5">
    <source>
        <dbReference type="ARBA" id="ARBA00023136"/>
    </source>
</evidence>
<feature type="transmembrane region" description="Helical" evidence="7">
    <location>
        <begin position="44"/>
        <end position="66"/>
    </location>
</feature>
<protein>
    <submittedName>
        <fullName evidence="8">RfbX</fullName>
    </submittedName>
</protein>
<feature type="transmembrane region" description="Helical" evidence="7">
    <location>
        <begin position="360"/>
        <end position="380"/>
    </location>
</feature>
<keyword evidence="5 7" id="KW-0472">Membrane</keyword>
<dbReference type="RefSeq" id="WP_117189496.1">
    <property type="nucleotide sequence ID" value="NZ_JASORL010000011.1"/>
</dbReference>
<dbReference type="GO" id="GO:0005886">
    <property type="term" value="C:plasma membrane"/>
    <property type="evidence" value="ECO:0007669"/>
    <property type="project" value="UniProtKB-SubCell"/>
</dbReference>
<comment type="subcellular location">
    <subcellularLocation>
        <location evidence="1">Cell membrane</location>
        <topology evidence="1">Multi-pass membrane protein</topology>
    </subcellularLocation>
</comment>
<reference evidence="8 9" key="1">
    <citation type="submission" date="2017-07" db="EMBL/GenBank/DDBJ databases">
        <authorList>
            <person name="Sun Z.S."/>
            <person name="Albrecht U."/>
            <person name="Echele G."/>
            <person name="Lee C.C."/>
        </authorList>
    </citation>
    <scope>NUCLEOTIDE SEQUENCE [LARGE SCALE GENOMIC DNA]</scope>
    <source>
        <strain evidence="8 9">P16-029</strain>
    </source>
</reference>
<evidence type="ECO:0000256" key="4">
    <source>
        <dbReference type="ARBA" id="ARBA00022989"/>
    </source>
</evidence>
<evidence type="ECO:0000256" key="3">
    <source>
        <dbReference type="ARBA" id="ARBA00022692"/>
    </source>
</evidence>
<feature type="transmembrane region" description="Helical" evidence="7">
    <location>
        <begin position="392"/>
        <end position="410"/>
    </location>
</feature>
<evidence type="ECO:0000313" key="8">
    <source>
        <dbReference type="EMBL" id="RFT43655.1"/>
    </source>
</evidence>
<evidence type="ECO:0000256" key="7">
    <source>
        <dbReference type="SAM" id="Phobius"/>
    </source>
</evidence>
<feature type="transmembrane region" description="Helical" evidence="7">
    <location>
        <begin position="78"/>
        <end position="97"/>
    </location>
</feature>
<dbReference type="PANTHER" id="PTHR30250">
    <property type="entry name" value="PST FAMILY PREDICTED COLANIC ACID TRANSPORTER"/>
    <property type="match status" value="1"/>
</dbReference>
<comment type="caution">
    <text evidence="8">The sequence shown here is derived from an EMBL/GenBank/DDBJ whole genome shotgun (WGS) entry which is preliminary data.</text>
</comment>
<evidence type="ECO:0000256" key="6">
    <source>
        <dbReference type="SAM" id="MobiDB-lite"/>
    </source>
</evidence>
<accession>A0A3E2DE44</accession>
<feature type="transmembrane region" description="Helical" evidence="7">
    <location>
        <begin position="422"/>
        <end position="444"/>
    </location>
</feature>
<dbReference type="EMBL" id="NOWI01000007">
    <property type="protein sequence ID" value="RFT43655.1"/>
    <property type="molecule type" value="Genomic_DNA"/>
</dbReference>
<feature type="transmembrane region" description="Helical" evidence="7">
    <location>
        <begin position="330"/>
        <end position="348"/>
    </location>
</feature>
<dbReference type="Pfam" id="PF13440">
    <property type="entry name" value="Polysacc_synt_3"/>
    <property type="match status" value="1"/>
</dbReference>
<feature type="compositionally biased region" description="Low complexity" evidence="6">
    <location>
        <begin position="1"/>
        <end position="19"/>
    </location>
</feature>
<keyword evidence="2" id="KW-1003">Cell membrane</keyword>
<dbReference type="Proteomes" id="UP000259211">
    <property type="component" value="Unassembled WGS sequence"/>
</dbReference>
<evidence type="ECO:0000256" key="2">
    <source>
        <dbReference type="ARBA" id="ARBA00022475"/>
    </source>
</evidence>
<dbReference type="AlphaFoldDB" id="A0A3E2DE44"/>
<keyword evidence="3 7" id="KW-0812">Transmembrane</keyword>
<sequence>MTNTPTESTPSESGEQTPSGNAAAAEEKRVRFPRAHAYIQSHEFLASVTKVMSGTGLAQLIAALATLYVTHHIDPSDWGIYGAIMAVSQFVIPAAALRYEMAIVLPRDNSEAKRVLRLATRINAVVSTLAMLSMIPLGGFLSGLLGKPQARWWLLAVGPIVFAYTQVNVVNYWANRRKQFGIIGTNALWCQSTTAVGRITSCAINAAAFGQVIATFLGKCLALNNFRRRLGPDLRAIEESDMPMRAVMRKYRQLPLLTAPNAIVDAIRQQGVNMIIMVKFSTAGYGRFNIAWALMQMPASVINQALSQVFFQKLSVSDAGKFYQTVKKSVVRSFLVGIVPFGLLYVLIPPVLPWLLGAKFQQSADIAVALVPWLYVNFVTSPISNMFIVTRNNGIALVFAIIYAVVPLTYLNLSDLSMVGTIYQMSFIMAGLLVFYIGLALVVAKRFDNKNTKVDPAVEAAEEAEVSSEDEDSRP</sequence>
<proteinExistence type="predicted"/>